<dbReference type="AlphaFoldDB" id="A0A4Z0H8L8"/>
<dbReference type="OrthoDB" id="9048715at2"/>
<keyword evidence="2" id="KW-1185">Reference proteome</keyword>
<proteinExistence type="predicted"/>
<evidence type="ECO:0000313" key="1">
    <source>
        <dbReference type="EMBL" id="TGB09272.1"/>
    </source>
</evidence>
<organism evidence="1 2">
    <name type="scientific">Streptomyces palmae</name>
    <dbReference type="NCBI Taxonomy" id="1701085"/>
    <lineage>
        <taxon>Bacteria</taxon>
        <taxon>Bacillati</taxon>
        <taxon>Actinomycetota</taxon>
        <taxon>Actinomycetes</taxon>
        <taxon>Kitasatosporales</taxon>
        <taxon>Streptomycetaceae</taxon>
        <taxon>Streptomyces</taxon>
    </lineage>
</organism>
<comment type="caution">
    <text evidence="1">The sequence shown here is derived from an EMBL/GenBank/DDBJ whole genome shotgun (WGS) entry which is preliminary data.</text>
</comment>
<accession>A0A4Z0H8L8</accession>
<dbReference type="RefSeq" id="WP_135339367.1">
    <property type="nucleotide sequence ID" value="NZ_JBHLTX010000036.1"/>
</dbReference>
<protein>
    <submittedName>
        <fullName evidence="1">Uncharacterized protein</fullName>
    </submittedName>
</protein>
<reference evidence="1 2" key="1">
    <citation type="submission" date="2019-03" db="EMBL/GenBank/DDBJ databases">
        <authorList>
            <person name="Gonzalez-Pimentel J.L."/>
        </authorList>
    </citation>
    <scope>NUCLEOTIDE SEQUENCE [LARGE SCALE GENOMIC DNA]</scope>
    <source>
        <strain evidence="1 2">JCM 31289</strain>
    </source>
</reference>
<sequence length="232" mass="25022">MITVVNKSTRCSDDDVRTMTRACAAQVQQHAAPAWGQVPIPVVYAASEQEAPPGAWVIAVLDDPDQADALGWHTESEGDVIFGRVFAAPVLDNGGQVLSGPLTVSSVLSHEVLETLVDSHVNLWASNNNGESVALEVGDPVESDSYEVTVPGAGPVSVSNFVTPHWFDPQAGPHEKLDWLGNVKKPFQMTKGGYVIVMREGKTQQIFGDTYPEWRKQAKLADTSRSARRTGS</sequence>
<dbReference type="EMBL" id="SRID01000107">
    <property type="protein sequence ID" value="TGB09272.1"/>
    <property type="molecule type" value="Genomic_DNA"/>
</dbReference>
<evidence type="ECO:0000313" key="2">
    <source>
        <dbReference type="Proteomes" id="UP000297948"/>
    </source>
</evidence>
<gene>
    <name evidence="1" type="ORF">E4099_13985</name>
</gene>
<dbReference type="Proteomes" id="UP000297948">
    <property type="component" value="Unassembled WGS sequence"/>
</dbReference>
<name>A0A4Z0H8L8_9ACTN</name>